<feature type="domain" description="EF-hand" evidence="5">
    <location>
        <begin position="322"/>
        <end position="357"/>
    </location>
</feature>
<keyword evidence="4" id="KW-0812">Transmembrane</keyword>
<name>A0AAP0CSR0_9ASTR</name>
<keyword evidence="4" id="KW-0472">Membrane</keyword>
<dbReference type="GO" id="GO:0006874">
    <property type="term" value="P:intracellular calcium ion homeostasis"/>
    <property type="evidence" value="ECO:0007669"/>
    <property type="project" value="TreeGrafter"/>
</dbReference>
<organism evidence="6 7">
    <name type="scientific">Deinandra increscens subsp. villosa</name>
    <dbReference type="NCBI Taxonomy" id="3103831"/>
    <lineage>
        <taxon>Eukaryota</taxon>
        <taxon>Viridiplantae</taxon>
        <taxon>Streptophyta</taxon>
        <taxon>Embryophyta</taxon>
        <taxon>Tracheophyta</taxon>
        <taxon>Spermatophyta</taxon>
        <taxon>Magnoliopsida</taxon>
        <taxon>eudicotyledons</taxon>
        <taxon>Gunneridae</taxon>
        <taxon>Pentapetalae</taxon>
        <taxon>asterids</taxon>
        <taxon>campanulids</taxon>
        <taxon>Asterales</taxon>
        <taxon>Asteraceae</taxon>
        <taxon>Asteroideae</taxon>
        <taxon>Heliantheae alliance</taxon>
        <taxon>Madieae</taxon>
        <taxon>Madiinae</taxon>
        <taxon>Deinandra</taxon>
    </lineage>
</organism>
<evidence type="ECO:0000259" key="5">
    <source>
        <dbReference type="PROSITE" id="PS50222"/>
    </source>
</evidence>
<feature type="transmembrane region" description="Helical" evidence="4">
    <location>
        <begin position="600"/>
        <end position="620"/>
    </location>
</feature>
<feature type="transmembrane region" description="Helical" evidence="4">
    <location>
        <begin position="667"/>
        <end position="686"/>
    </location>
</feature>
<dbReference type="SMART" id="SM00054">
    <property type="entry name" value="EFh"/>
    <property type="match status" value="3"/>
</dbReference>
<dbReference type="PROSITE" id="PS00018">
    <property type="entry name" value="EF_HAND_1"/>
    <property type="match status" value="2"/>
</dbReference>
<feature type="transmembrane region" description="Helical" evidence="4">
    <location>
        <begin position="570"/>
        <end position="588"/>
    </location>
</feature>
<comment type="caution">
    <text evidence="6">The sequence shown here is derived from an EMBL/GenBank/DDBJ whole genome shotgun (WGS) entry which is preliminary data.</text>
</comment>
<dbReference type="InterPro" id="IPR011992">
    <property type="entry name" value="EF-hand-dom_pair"/>
</dbReference>
<keyword evidence="4" id="KW-1133">Transmembrane helix</keyword>
<evidence type="ECO:0000313" key="7">
    <source>
        <dbReference type="Proteomes" id="UP001408789"/>
    </source>
</evidence>
<evidence type="ECO:0000313" key="6">
    <source>
        <dbReference type="EMBL" id="KAK9058703.1"/>
    </source>
</evidence>
<gene>
    <name evidence="6" type="ORF">SSX86_023545</name>
</gene>
<dbReference type="SUPFAM" id="SSF47473">
    <property type="entry name" value="EF-hand"/>
    <property type="match status" value="1"/>
</dbReference>
<keyword evidence="1" id="KW-0813">Transport</keyword>
<dbReference type="GO" id="GO:0005509">
    <property type="term" value="F:calcium ion binding"/>
    <property type="evidence" value="ECO:0007669"/>
    <property type="project" value="InterPro"/>
</dbReference>
<dbReference type="PROSITE" id="PS50222">
    <property type="entry name" value="EF_HAND_2"/>
    <property type="match status" value="2"/>
</dbReference>
<dbReference type="Proteomes" id="UP001408789">
    <property type="component" value="Unassembled WGS sequence"/>
</dbReference>
<dbReference type="Gene3D" id="1.10.238.10">
    <property type="entry name" value="EF-hand"/>
    <property type="match status" value="2"/>
</dbReference>
<dbReference type="PANTHER" id="PTHR31503">
    <property type="entry name" value="VACUOLAR CALCIUM ION TRANSPORTER"/>
    <property type="match status" value="1"/>
</dbReference>
<reference evidence="6 7" key="1">
    <citation type="submission" date="2024-04" db="EMBL/GenBank/DDBJ databases">
        <title>The reference genome of an endangered Asteraceae, Deinandra increscens subsp. villosa, native to the Central Coast of California.</title>
        <authorList>
            <person name="Guilliams M."/>
            <person name="Hasenstab-Lehman K."/>
            <person name="Meyer R."/>
            <person name="Mcevoy S."/>
        </authorList>
    </citation>
    <scope>NUCLEOTIDE SEQUENCE [LARGE SCALE GENOMIC DNA]</scope>
    <source>
        <tissue evidence="6">Leaf</tissue>
    </source>
</reference>
<keyword evidence="2" id="KW-0106">Calcium</keyword>
<evidence type="ECO:0000256" key="3">
    <source>
        <dbReference type="ARBA" id="ARBA00023065"/>
    </source>
</evidence>
<dbReference type="EMBL" id="JBCNJP010000023">
    <property type="protein sequence ID" value="KAK9058703.1"/>
    <property type="molecule type" value="Genomic_DNA"/>
</dbReference>
<evidence type="ECO:0000256" key="4">
    <source>
        <dbReference type="SAM" id="Phobius"/>
    </source>
</evidence>
<dbReference type="GO" id="GO:0016020">
    <property type="term" value="C:membrane"/>
    <property type="evidence" value="ECO:0007669"/>
    <property type="project" value="InterPro"/>
</dbReference>
<feature type="domain" description="EF-hand" evidence="5">
    <location>
        <begin position="456"/>
        <end position="491"/>
    </location>
</feature>
<protein>
    <recommendedName>
        <fullName evidence="5">EF-hand domain-containing protein</fullName>
    </recommendedName>
</protein>
<dbReference type="AlphaFoldDB" id="A0AAP0CSR0"/>
<accession>A0AAP0CSR0</accession>
<feature type="transmembrane region" description="Helical" evidence="4">
    <location>
        <begin position="133"/>
        <end position="154"/>
    </location>
</feature>
<proteinExistence type="predicted"/>
<feature type="transmembrane region" description="Helical" evidence="4">
    <location>
        <begin position="239"/>
        <end position="256"/>
    </location>
</feature>
<dbReference type="Pfam" id="PF13499">
    <property type="entry name" value="EF-hand_7"/>
    <property type="match status" value="1"/>
</dbReference>
<evidence type="ECO:0000256" key="2">
    <source>
        <dbReference type="ARBA" id="ARBA00022837"/>
    </source>
</evidence>
<feature type="transmembrane region" description="Helical" evidence="4">
    <location>
        <begin position="641"/>
        <end position="661"/>
    </location>
</feature>
<feature type="transmembrane region" description="Helical" evidence="4">
    <location>
        <begin position="262"/>
        <end position="279"/>
    </location>
</feature>
<feature type="transmembrane region" description="Helical" evidence="4">
    <location>
        <begin position="166"/>
        <end position="187"/>
    </location>
</feature>
<dbReference type="InterPro" id="IPR002048">
    <property type="entry name" value="EF_hand_dom"/>
</dbReference>
<keyword evidence="7" id="KW-1185">Reference proteome</keyword>
<sequence length="717" mass="81651">MTCFQGIGLTFTVLMIFGTVKARWLDLESHPTLSTSSSMISDGIDHDYMNQNNPRDYLRMGGSDASVSAKTFYGEKRCESIYGVLPCADTMVEGVFLMILYTHLMMLGEEWIHKGSEALFLLLGDYKVIGSSLFRVLMAFPRIVIVIVAGMFSTESAAQSQVAFGVRMYAGSTLITLTFIWGLRIILNCDKLRGMEPILVHEQQEEDSSTKCLPLKHKLSILNDDGVNVDKETGNMAQIMLLSLTPFAIVELVALIKSPYMTLFALIVSCVSLALYFALQISHPWIQLRCLVYLKKENLRIRFFYHIQRLAEANLIDEHGNPNSEAFKSIFERADVDKDGCISKDELEHLVGDVFELEEDHISIEYAKAEILTHFDDDKNGLINRLEFQKGCAKWFKKWKNDANNSSSFFKNLWKQVEKVAIRNKRENLTQIDIIMPRIMRQVLKKHDLVKENGDAHREKIEELFSQYDHDRDDEVHQSEIEEFIETLHFGVSLDHDTIFDVLEKDFDNDGNHDTMKKSEFVEGFIKWIDIAITHDPSIIDPKLAIAKFEEDSWAEIDTPMNTVKPKASIVYVIAGILVMFAISRAFMQSVLQFSNAAQVPFHLTSFVVFPIAMNGRMLLTSLLHTRPHVSKNASLTFSEMYNGLVMNNLLGLLTLLAIVYAKELSWTYSTEVLTIMIPCAVVGFFARKRDTYPLWASITAMLLYPIYAFVYCVFGS</sequence>
<keyword evidence="3" id="KW-0406">Ion transport</keyword>
<dbReference type="PANTHER" id="PTHR31503:SF85">
    <property type="entry name" value="CALCIUM-BINDING EF-HAND FAMILY PROTEIN"/>
    <property type="match status" value="1"/>
</dbReference>
<feature type="transmembrane region" description="Helical" evidence="4">
    <location>
        <begin position="693"/>
        <end position="715"/>
    </location>
</feature>
<dbReference type="InterPro" id="IPR018247">
    <property type="entry name" value="EF_Hand_1_Ca_BS"/>
</dbReference>
<keyword evidence="1" id="KW-0050">Antiport</keyword>
<dbReference type="GO" id="GO:0015369">
    <property type="term" value="F:calcium:proton antiporter activity"/>
    <property type="evidence" value="ECO:0007669"/>
    <property type="project" value="TreeGrafter"/>
</dbReference>
<evidence type="ECO:0000256" key="1">
    <source>
        <dbReference type="ARBA" id="ARBA00022449"/>
    </source>
</evidence>
<dbReference type="InterPro" id="IPR004713">
    <property type="entry name" value="CaH_exchang"/>
</dbReference>